<feature type="transmembrane region" description="Helical" evidence="1">
    <location>
        <begin position="148"/>
        <end position="165"/>
    </location>
</feature>
<organism evidence="2 3">
    <name type="scientific">Apatococcus fuscideae</name>
    <dbReference type="NCBI Taxonomy" id="2026836"/>
    <lineage>
        <taxon>Eukaryota</taxon>
        <taxon>Viridiplantae</taxon>
        <taxon>Chlorophyta</taxon>
        <taxon>core chlorophytes</taxon>
        <taxon>Trebouxiophyceae</taxon>
        <taxon>Chlorellales</taxon>
        <taxon>Chlorellaceae</taxon>
        <taxon>Apatococcus</taxon>
    </lineage>
</organism>
<evidence type="ECO:0000256" key="1">
    <source>
        <dbReference type="SAM" id="Phobius"/>
    </source>
</evidence>
<feature type="transmembrane region" description="Helical" evidence="1">
    <location>
        <begin position="81"/>
        <end position="100"/>
    </location>
</feature>
<name>A0AAW1TBT9_9CHLO</name>
<evidence type="ECO:0000313" key="3">
    <source>
        <dbReference type="Proteomes" id="UP001485043"/>
    </source>
</evidence>
<dbReference type="EMBL" id="JALJOV010000172">
    <property type="protein sequence ID" value="KAK9866304.1"/>
    <property type="molecule type" value="Genomic_DNA"/>
</dbReference>
<keyword evidence="1" id="KW-1133">Transmembrane helix</keyword>
<dbReference type="PANTHER" id="PTHR36716">
    <property type="entry name" value="F3H9.20 PROTEIN"/>
    <property type="match status" value="1"/>
</dbReference>
<feature type="transmembrane region" description="Helical" evidence="1">
    <location>
        <begin position="120"/>
        <end position="139"/>
    </location>
</feature>
<accession>A0AAW1TBT9</accession>
<dbReference type="Pfam" id="PF10063">
    <property type="entry name" value="DUF2301"/>
    <property type="match status" value="1"/>
</dbReference>
<gene>
    <name evidence="2" type="ORF">WJX84_007837</name>
</gene>
<dbReference type="GO" id="GO:0009507">
    <property type="term" value="C:chloroplast"/>
    <property type="evidence" value="ECO:0007669"/>
    <property type="project" value="TreeGrafter"/>
</dbReference>
<dbReference type="InterPro" id="IPR019275">
    <property type="entry name" value="DUF2301"/>
</dbReference>
<keyword evidence="3" id="KW-1185">Reference proteome</keyword>
<dbReference type="Proteomes" id="UP001485043">
    <property type="component" value="Unassembled WGS sequence"/>
</dbReference>
<reference evidence="2 3" key="1">
    <citation type="journal article" date="2024" name="Nat. Commun.">
        <title>Phylogenomics reveals the evolutionary origins of lichenization in chlorophyte algae.</title>
        <authorList>
            <person name="Puginier C."/>
            <person name="Libourel C."/>
            <person name="Otte J."/>
            <person name="Skaloud P."/>
            <person name="Haon M."/>
            <person name="Grisel S."/>
            <person name="Petersen M."/>
            <person name="Berrin J.G."/>
            <person name="Delaux P.M."/>
            <person name="Dal Grande F."/>
            <person name="Keller J."/>
        </authorList>
    </citation>
    <scope>NUCLEOTIDE SEQUENCE [LARGE SCALE GENOMIC DNA]</scope>
    <source>
        <strain evidence="2 3">SAG 2523</strain>
    </source>
</reference>
<proteinExistence type="predicted"/>
<dbReference type="PANTHER" id="PTHR36716:SF2">
    <property type="entry name" value="F3H9.20 PROTEIN"/>
    <property type="match status" value="1"/>
</dbReference>
<keyword evidence="1" id="KW-0812">Transmembrane</keyword>
<evidence type="ECO:0000313" key="2">
    <source>
        <dbReference type="EMBL" id="KAK9866304.1"/>
    </source>
</evidence>
<protein>
    <submittedName>
        <fullName evidence="2">Uncharacterized protein</fullName>
    </submittedName>
</protein>
<feature type="transmembrane region" description="Helical" evidence="1">
    <location>
        <begin position="177"/>
        <end position="194"/>
    </location>
</feature>
<dbReference type="AlphaFoldDB" id="A0AAW1TBT9"/>
<sequence length="282" mass="30751">MPASSSCSCSGRSLHEALPTWSVPQNCSNVRRLRRCLARQELRNSQRAVKCQVAAGSQVGRKYNGQFGEWTLEETDKQEVLGYRTGLSLAALAAVLETVIALEGDSGFLRHLLGDWQNLIIISGAVSLGVSMHLIHIYVKPLKQFMQLMYLTGTIAAAYFAATQGVPLPEYVAEHHASLWLIGPFFAAITGLAFKEGICYGKFECAALFFVTPAMIIGDMSGLLSGAPQQAAHVVFAGLFAAFAAGKWTQPIKDDIGDKSVFEFLALPEEEQHARQQQMGQR</sequence>
<keyword evidence="1" id="KW-0472">Membrane</keyword>
<comment type="caution">
    <text evidence="2">The sequence shown here is derived from an EMBL/GenBank/DDBJ whole genome shotgun (WGS) entry which is preliminary data.</text>
</comment>